<dbReference type="InterPro" id="IPR005835">
    <property type="entry name" value="NTP_transferase_dom"/>
</dbReference>
<dbReference type="GO" id="GO:0000166">
    <property type="term" value="F:nucleotide binding"/>
    <property type="evidence" value="ECO:0007669"/>
    <property type="project" value="UniProtKB-KW"/>
</dbReference>
<evidence type="ECO:0000256" key="2">
    <source>
        <dbReference type="ARBA" id="ARBA00022679"/>
    </source>
</evidence>
<dbReference type="Gene3D" id="2.160.10.10">
    <property type="entry name" value="Hexapeptide repeat proteins"/>
    <property type="match status" value="1"/>
</dbReference>
<gene>
    <name evidence="6" type="primary">glgC</name>
    <name evidence="6" type="ordered locus">CJA_3254</name>
</gene>
<name>B3PEF2_CELJU</name>
<evidence type="ECO:0000256" key="4">
    <source>
        <dbReference type="ARBA" id="ARBA00022741"/>
    </source>
</evidence>
<dbReference type="Gene3D" id="3.90.550.10">
    <property type="entry name" value="Spore Coat Polysaccharide Biosynthesis Protein SpsA, Chain A"/>
    <property type="match status" value="1"/>
</dbReference>
<dbReference type="OrthoDB" id="9801810at2"/>
<keyword evidence="2 6" id="KW-0808">Transferase</keyword>
<organism evidence="6 7">
    <name type="scientific">Cellvibrio japonicus (strain Ueda107)</name>
    <name type="common">Pseudomonas fluorescens subsp. cellulosa</name>
    <dbReference type="NCBI Taxonomy" id="498211"/>
    <lineage>
        <taxon>Bacteria</taxon>
        <taxon>Pseudomonadati</taxon>
        <taxon>Pseudomonadota</taxon>
        <taxon>Gammaproteobacteria</taxon>
        <taxon>Cellvibrionales</taxon>
        <taxon>Cellvibrionaceae</taxon>
        <taxon>Cellvibrio</taxon>
    </lineage>
</organism>
<dbReference type="InterPro" id="IPR011004">
    <property type="entry name" value="Trimer_LpxA-like_sf"/>
</dbReference>
<dbReference type="PANTHER" id="PTHR43523">
    <property type="entry name" value="GLUCOSE-1-PHOSPHATE ADENYLYLTRANSFERASE-RELATED"/>
    <property type="match status" value="1"/>
</dbReference>
<evidence type="ECO:0000313" key="6">
    <source>
        <dbReference type="EMBL" id="ACE85874.1"/>
    </source>
</evidence>
<dbReference type="AlphaFoldDB" id="B3PEF2"/>
<dbReference type="HOGENOM" id="CLU_029499_14_0_6"/>
<dbReference type="EC" id="2.7.7.27" evidence="6"/>
<comment type="similarity">
    <text evidence="1">Belongs to the bacterial/plant glucose-1-phosphate adenylyltransferase family.</text>
</comment>
<dbReference type="GO" id="GO:0005978">
    <property type="term" value="P:glycogen biosynthetic process"/>
    <property type="evidence" value="ECO:0007669"/>
    <property type="project" value="InterPro"/>
</dbReference>
<proteinExistence type="inferred from homology"/>
<keyword evidence="7" id="KW-1185">Reference proteome</keyword>
<protein>
    <submittedName>
        <fullName evidence="6">Glucose-1-phosphate adenylyltransferase</fullName>
        <ecNumber evidence="6">2.7.7.27</ecNumber>
    </submittedName>
</protein>
<dbReference type="SUPFAM" id="SSF53448">
    <property type="entry name" value="Nucleotide-diphospho-sugar transferases"/>
    <property type="match status" value="1"/>
</dbReference>
<evidence type="ECO:0000259" key="5">
    <source>
        <dbReference type="Pfam" id="PF00483"/>
    </source>
</evidence>
<dbReference type="EMBL" id="CP000934">
    <property type="protein sequence ID" value="ACE85874.1"/>
    <property type="molecule type" value="Genomic_DNA"/>
</dbReference>
<dbReference type="GO" id="GO:0008878">
    <property type="term" value="F:glucose-1-phosphate adenylyltransferase activity"/>
    <property type="evidence" value="ECO:0007669"/>
    <property type="project" value="UniProtKB-EC"/>
</dbReference>
<dbReference type="Proteomes" id="UP000001036">
    <property type="component" value="Chromosome"/>
</dbReference>
<keyword evidence="3 6" id="KW-0548">Nucleotidyltransferase</keyword>
<dbReference type="InterPro" id="IPR011831">
    <property type="entry name" value="ADP-Glc_PPase"/>
</dbReference>
<dbReference type="PANTHER" id="PTHR43523:SF12">
    <property type="entry name" value="GLUCOSE-1-PHOSPHATE ADENYLYLTRANSFERASE LARGE SUBUNIT 1, CHLOROPLASTIC-RELATED"/>
    <property type="match status" value="1"/>
</dbReference>
<dbReference type="SUPFAM" id="SSF51161">
    <property type="entry name" value="Trimeric LpxA-like enzymes"/>
    <property type="match status" value="1"/>
</dbReference>
<reference evidence="6 7" key="1">
    <citation type="journal article" date="2008" name="J. Bacteriol.">
        <title>Insights into plant cell wall degradation from the genome sequence of the soil bacterium Cellvibrio japonicus.</title>
        <authorList>
            <person name="Deboy R.T."/>
            <person name="Mongodin E.F."/>
            <person name="Fouts D.E."/>
            <person name="Tailford L.E."/>
            <person name="Khouri H."/>
            <person name="Emerson J.B."/>
            <person name="Mohamoud Y."/>
            <person name="Watkins K."/>
            <person name="Henrissat B."/>
            <person name="Gilbert H.J."/>
            <person name="Nelson K.E."/>
        </authorList>
    </citation>
    <scope>NUCLEOTIDE SEQUENCE [LARGE SCALE GENOMIC DNA]</scope>
    <source>
        <strain evidence="6 7">Ueda107</strain>
    </source>
</reference>
<dbReference type="RefSeq" id="WP_012488830.1">
    <property type="nucleotide sequence ID" value="NC_010995.1"/>
</dbReference>
<evidence type="ECO:0000313" key="7">
    <source>
        <dbReference type="Proteomes" id="UP000001036"/>
    </source>
</evidence>
<feature type="domain" description="Nucleotidyl transferase" evidence="5">
    <location>
        <begin position="6"/>
        <end position="261"/>
    </location>
</feature>
<dbReference type="STRING" id="498211.CJA_3254"/>
<evidence type="ECO:0000256" key="3">
    <source>
        <dbReference type="ARBA" id="ARBA00022695"/>
    </source>
</evidence>
<accession>B3PEF2</accession>
<sequence length="352" mass="40410">MNKLLGILLAGGKGQRLKQLTRELPKPLVPYAAQCRMIDFSLQNCVDSGVQEVMLLSKHMETLIHQYLLAEWTHKIKIHFGPYQALHHQPAETVYASVQKPDEQGTADALLNGREYICRDGYEDVLILHSDHIYHYDFKKMYELHQSSKAALTIGYQEIPLEYVKLFGMSRFDTDGNLVEFVEKPANPTANTVFTAVCIFNIRLMYQYLDQLKHTEWRHDISHDLIPAMLRNGEIIKGICFEDYWEDIGTTERFYKAHLNLVNGKIRLLPPQTLSDAKEVRLIDDEKRNRVLADSRVIRVDFKAENSVIFPGARIGEQCFIKNSVIMPDAELPAGTHISNALVSQGHIEYFH</sequence>
<evidence type="ECO:0000256" key="1">
    <source>
        <dbReference type="ARBA" id="ARBA00010443"/>
    </source>
</evidence>
<dbReference type="eggNOG" id="COG0448">
    <property type="taxonomic scope" value="Bacteria"/>
</dbReference>
<dbReference type="KEGG" id="cja:CJA_3254"/>
<dbReference type="CDD" id="cd04181">
    <property type="entry name" value="NTP_transferase"/>
    <property type="match status" value="1"/>
</dbReference>
<dbReference type="InterPro" id="IPR029044">
    <property type="entry name" value="Nucleotide-diphossugar_trans"/>
</dbReference>
<dbReference type="Pfam" id="PF00483">
    <property type="entry name" value="NTP_transferase"/>
    <property type="match status" value="1"/>
</dbReference>
<keyword evidence="4" id="KW-0547">Nucleotide-binding</keyword>